<reference evidence="3" key="1">
    <citation type="journal article" date="2012" name="PLoS ONE">
        <title>Gene sets for utilization of primary and secondary nutrition supplies in the distal gut of endangered iberian lynx.</title>
        <authorList>
            <person name="Alcaide M."/>
            <person name="Messina E."/>
            <person name="Richter M."/>
            <person name="Bargiela R."/>
            <person name="Peplies J."/>
            <person name="Huws S.A."/>
            <person name="Newbold C.J."/>
            <person name="Golyshin P.N."/>
            <person name="Simon M.A."/>
            <person name="Lopez G."/>
            <person name="Yakimov M.M."/>
            <person name="Ferrer M."/>
        </authorList>
    </citation>
    <scope>NUCLEOTIDE SEQUENCE</scope>
</reference>
<dbReference type="InterPro" id="IPR006645">
    <property type="entry name" value="NGN-like_dom"/>
</dbReference>
<dbReference type="AlphaFoldDB" id="J9FKA6"/>
<dbReference type="CDD" id="cd09895">
    <property type="entry name" value="NGN_SP_UpxY"/>
    <property type="match status" value="1"/>
</dbReference>
<protein>
    <submittedName>
        <fullName evidence="3">Transcription antitermination protein nusg</fullName>
    </submittedName>
</protein>
<dbReference type="Pfam" id="PF02357">
    <property type="entry name" value="NusG"/>
    <property type="match status" value="1"/>
</dbReference>
<dbReference type="EMBL" id="AMCI01005859">
    <property type="protein sequence ID" value="EJW95341.1"/>
    <property type="molecule type" value="Genomic_DNA"/>
</dbReference>
<dbReference type="Gene3D" id="3.30.70.940">
    <property type="entry name" value="NusG, N-terminal domain"/>
    <property type="match status" value="1"/>
</dbReference>
<comment type="caution">
    <text evidence="3">The sequence shown here is derived from an EMBL/GenBank/DDBJ whole genome shotgun (WGS) entry which is preliminary data.</text>
</comment>
<evidence type="ECO:0000259" key="2">
    <source>
        <dbReference type="SMART" id="SM00739"/>
    </source>
</evidence>
<dbReference type="SMART" id="SM00739">
    <property type="entry name" value="KOW"/>
    <property type="match status" value="1"/>
</dbReference>
<organism evidence="3">
    <name type="scientific">gut metagenome</name>
    <dbReference type="NCBI Taxonomy" id="749906"/>
    <lineage>
        <taxon>unclassified sequences</taxon>
        <taxon>metagenomes</taxon>
        <taxon>organismal metagenomes</taxon>
    </lineage>
</organism>
<keyword evidence="1" id="KW-0804">Transcription</keyword>
<dbReference type="InterPro" id="IPR036735">
    <property type="entry name" value="NGN_dom_sf"/>
</dbReference>
<dbReference type="SUPFAM" id="SSF82679">
    <property type="entry name" value="N-utilization substance G protein NusG, N-terminal domain"/>
    <property type="match status" value="1"/>
</dbReference>
<gene>
    <name evidence="3" type="ORF">EVA_16555</name>
</gene>
<dbReference type="InterPro" id="IPR008991">
    <property type="entry name" value="Translation_prot_SH3-like_sf"/>
</dbReference>
<evidence type="ECO:0000256" key="1">
    <source>
        <dbReference type="ARBA" id="ARBA00023163"/>
    </source>
</evidence>
<name>J9FKA6_9ZZZZ</name>
<dbReference type="GO" id="GO:0006354">
    <property type="term" value="P:DNA-templated transcription elongation"/>
    <property type="evidence" value="ECO:0007669"/>
    <property type="project" value="InterPro"/>
</dbReference>
<proteinExistence type="predicted"/>
<dbReference type="CDD" id="cd06091">
    <property type="entry name" value="KOW_NusG"/>
    <property type="match status" value="1"/>
</dbReference>
<dbReference type="SUPFAM" id="SSF50104">
    <property type="entry name" value="Translation proteins SH3-like domain"/>
    <property type="match status" value="1"/>
</dbReference>
<dbReference type="InterPro" id="IPR005824">
    <property type="entry name" value="KOW"/>
</dbReference>
<feature type="domain" description="KOW" evidence="2">
    <location>
        <begin position="140"/>
        <end position="167"/>
    </location>
</feature>
<accession>J9FKA6</accession>
<dbReference type="NCBIfam" id="NF033644">
    <property type="entry name" value="antiterm_UpxY"/>
    <property type="match status" value="1"/>
</dbReference>
<evidence type="ECO:0000313" key="3">
    <source>
        <dbReference type="EMBL" id="EJW95341.1"/>
    </source>
</evidence>
<sequence length="193" mass="21941">MIETPSHPSSSSAASDVPDADELHWFALKTFFRAAFELETALQQDRLETFFPCERVPVERPNGVKKYVRRPLIGNFLFFRATLEQACRVQKTYARQCYLFTRTEGFQKVPCIIPDAEMNRFMLVVSAGVTGLEVIDSHRDFTKGEAVRVIDGPFKGAEGYICRIKKNRRLVVSIQGLCAVATSYIPREFLQPL</sequence>